<feature type="compositionally biased region" description="Acidic residues" evidence="1">
    <location>
        <begin position="215"/>
        <end position="235"/>
    </location>
</feature>
<gene>
    <name evidence="2" type="ORF">DIS24_g9088</name>
</gene>
<feature type="region of interest" description="Disordered" evidence="1">
    <location>
        <begin position="285"/>
        <end position="372"/>
    </location>
</feature>
<evidence type="ECO:0000313" key="3">
    <source>
        <dbReference type="Proteomes" id="UP001175001"/>
    </source>
</evidence>
<feature type="compositionally biased region" description="Polar residues" evidence="1">
    <location>
        <begin position="1"/>
        <end position="29"/>
    </location>
</feature>
<feature type="compositionally biased region" description="Polar residues" evidence="1">
    <location>
        <begin position="129"/>
        <end position="138"/>
    </location>
</feature>
<dbReference type="AlphaFoldDB" id="A0AA39XY37"/>
<name>A0AA39XY37_9PEZI</name>
<feature type="compositionally biased region" description="Basic and acidic residues" evidence="1">
    <location>
        <begin position="363"/>
        <end position="372"/>
    </location>
</feature>
<evidence type="ECO:0000313" key="2">
    <source>
        <dbReference type="EMBL" id="KAK0642406.1"/>
    </source>
</evidence>
<organism evidence="2 3">
    <name type="scientific">Lasiodiplodia hormozganensis</name>
    <dbReference type="NCBI Taxonomy" id="869390"/>
    <lineage>
        <taxon>Eukaryota</taxon>
        <taxon>Fungi</taxon>
        <taxon>Dikarya</taxon>
        <taxon>Ascomycota</taxon>
        <taxon>Pezizomycotina</taxon>
        <taxon>Dothideomycetes</taxon>
        <taxon>Dothideomycetes incertae sedis</taxon>
        <taxon>Botryosphaeriales</taxon>
        <taxon>Botryosphaeriaceae</taxon>
        <taxon>Lasiodiplodia</taxon>
    </lineage>
</organism>
<keyword evidence="3" id="KW-1185">Reference proteome</keyword>
<evidence type="ECO:0000256" key="1">
    <source>
        <dbReference type="SAM" id="MobiDB-lite"/>
    </source>
</evidence>
<sequence length="428" mass="47625">MADISSPNANSSDWNSPYHNQQSANVSTNSPFPGYSYSPYLPPISSTVSPGTLPSIVKDKPEFYDEQEIGPFSTNYGDLINTDIPVMQPVGGQIQTSHFTSINDQPSLLRPPIAEKDSCSPAILDQRPDVSTDSSVQGLASPRVPSRRRMPPSPTGPSRRSRRMPSSMLGTPSFSKAPPFSSHIEEARRSLRVGRPIAVSTDSSHVEKHNNEYEYGYEYDDEADQEQGEKQEDDNETKNLWENEGVDGDNGTTNFQDDLEAAMKQALESKAEEWVEEARREALLAVQRNRNRYVDSEFEDGRPWKKPPTNRGKKAAGPSARETPTRSIQSVASFDPAHLPSAASVAPRKEQDAPPASSSSIFTRRDDIPKKNVRFEIPPEHSLHNIDQLIAQSTNAEEIKELKQQKRLLRNRQAAYDPSPSSLTFQFS</sequence>
<dbReference type="EMBL" id="JAUJDW010000075">
    <property type="protein sequence ID" value="KAK0642406.1"/>
    <property type="molecule type" value="Genomic_DNA"/>
</dbReference>
<dbReference type="Proteomes" id="UP001175001">
    <property type="component" value="Unassembled WGS sequence"/>
</dbReference>
<feature type="region of interest" description="Disordered" evidence="1">
    <location>
        <begin position="1"/>
        <end position="32"/>
    </location>
</feature>
<reference evidence="2" key="1">
    <citation type="submission" date="2023-06" db="EMBL/GenBank/DDBJ databases">
        <title>Multi-omics analyses reveal the molecular pathogenesis toolkit of Lasiodiplodia hormozganensis, a cross-kingdom pathogen.</title>
        <authorList>
            <person name="Felix C."/>
            <person name="Meneses R."/>
            <person name="Goncalves M.F.M."/>
            <person name="Tilleman L."/>
            <person name="Duarte A.S."/>
            <person name="Jorrin-Novo J.V."/>
            <person name="Van De Peer Y."/>
            <person name="Deforce D."/>
            <person name="Van Nieuwerburgh F."/>
            <person name="Esteves A.C."/>
            <person name="Alves A."/>
        </authorList>
    </citation>
    <scope>NUCLEOTIDE SEQUENCE</scope>
    <source>
        <strain evidence="2">CBS 339.90</strain>
    </source>
</reference>
<protein>
    <submittedName>
        <fullName evidence="2">Uncharacterized protein</fullName>
    </submittedName>
</protein>
<feature type="region of interest" description="Disordered" evidence="1">
    <location>
        <begin position="91"/>
        <end position="255"/>
    </location>
</feature>
<feature type="compositionally biased region" description="Basic and acidic residues" evidence="1">
    <location>
        <begin position="292"/>
        <end position="303"/>
    </location>
</feature>
<proteinExistence type="predicted"/>
<comment type="caution">
    <text evidence="2">The sequence shown here is derived from an EMBL/GenBank/DDBJ whole genome shotgun (WGS) entry which is preliminary data.</text>
</comment>
<accession>A0AA39XY37</accession>
<feature type="compositionally biased region" description="Polar residues" evidence="1">
    <location>
        <begin position="93"/>
        <end position="106"/>
    </location>
</feature>